<name>A0A7S2CA61_9EUKA</name>
<organism evidence="1">
    <name type="scientific">Haptolina brevifila</name>
    <dbReference type="NCBI Taxonomy" id="156173"/>
    <lineage>
        <taxon>Eukaryota</taxon>
        <taxon>Haptista</taxon>
        <taxon>Haptophyta</taxon>
        <taxon>Prymnesiophyceae</taxon>
        <taxon>Prymnesiales</taxon>
        <taxon>Prymnesiaceae</taxon>
        <taxon>Haptolina</taxon>
    </lineage>
</organism>
<gene>
    <name evidence="1" type="ORF">CBRE1094_LOCUS7424</name>
</gene>
<reference evidence="1" key="1">
    <citation type="submission" date="2021-01" db="EMBL/GenBank/DDBJ databases">
        <authorList>
            <person name="Corre E."/>
            <person name="Pelletier E."/>
            <person name="Niang G."/>
            <person name="Scheremetjew M."/>
            <person name="Finn R."/>
            <person name="Kale V."/>
            <person name="Holt S."/>
            <person name="Cochrane G."/>
            <person name="Meng A."/>
            <person name="Brown T."/>
            <person name="Cohen L."/>
        </authorList>
    </citation>
    <scope>NUCLEOTIDE SEQUENCE</scope>
    <source>
        <strain evidence="1">UTEX LB 985</strain>
    </source>
</reference>
<dbReference type="EMBL" id="HBGU01013732">
    <property type="protein sequence ID" value="CAD9420103.1"/>
    <property type="molecule type" value="Transcribed_RNA"/>
</dbReference>
<accession>A0A7S2CA61</accession>
<dbReference type="AlphaFoldDB" id="A0A7S2CA61"/>
<protein>
    <submittedName>
        <fullName evidence="1">Uncharacterized protein</fullName>
    </submittedName>
</protein>
<sequence length="127" mass="13638">MGHLTGNQSISQLMNLLLEEGTWVNCRYLNGHSIIDEVELTVPSNHRAFYSPVTTLRSPLGMDPCMLSPYGLCTCMACCWAATLSLLVSTPFLPPAPCMASPPSSLHTCGCAPLPWAAPVCNDWLAG</sequence>
<proteinExistence type="predicted"/>
<evidence type="ECO:0000313" key="1">
    <source>
        <dbReference type="EMBL" id="CAD9420103.1"/>
    </source>
</evidence>